<evidence type="ECO:0000313" key="2">
    <source>
        <dbReference type="Proteomes" id="UP001646141"/>
    </source>
</evidence>
<reference evidence="1 2" key="1">
    <citation type="submission" date="2018-09" db="EMBL/GenBank/DDBJ databases">
        <title>Comparative genomics of Leucobacter spp.</title>
        <authorList>
            <person name="Reis A.C."/>
            <person name="Kolvenbach B.A."/>
            <person name="Corvini P.F.X."/>
            <person name="Nunes O.C."/>
        </authorList>
    </citation>
    <scope>NUCLEOTIDE SEQUENCE [LARGE SCALE GENOMIC DNA]</scope>
    <source>
        <strain evidence="1 2">L-1</strain>
    </source>
</reference>
<accession>A0ABS1SLA8</accession>
<evidence type="ECO:0000313" key="1">
    <source>
        <dbReference type="EMBL" id="MBL3688962.1"/>
    </source>
</evidence>
<dbReference type="Gene3D" id="3.80.10.10">
    <property type="entry name" value="Ribonuclease Inhibitor"/>
    <property type="match status" value="1"/>
</dbReference>
<comment type="caution">
    <text evidence="1">The sequence shown here is derived from an EMBL/GenBank/DDBJ whole genome shotgun (WGS) entry which is preliminary data.</text>
</comment>
<keyword evidence="2" id="KW-1185">Reference proteome</keyword>
<dbReference type="Pfam" id="PF13306">
    <property type="entry name" value="LRR_5"/>
    <property type="match status" value="1"/>
</dbReference>
<dbReference type="InterPro" id="IPR026906">
    <property type="entry name" value="LRR_5"/>
</dbReference>
<sequence>MVKNDDSSQGNDSAILTSVSSRGIEYAARAVAHYSLDKNGLKSVSLPGSVTRIGAGVLYLNQLTTFDFPQGIETIDFSAFFGNQLEHLTSPE</sequence>
<dbReference type="EMBL" id="QYAD01000001">
    <property type="protein sequence ID" value="MBL3688962.1"/>
    <property type="molecule type" value="Genomic_DNA"/>
</dbReference>
<name>A0ABS1SLA8_9MICO</name>
<protein>
    <recommendedName>
        <fullName evidence="3">Leucine-rich repeat domain-containing protein</fullName>
    </recommendedName>
</protein>
<organism evidence="1 2">
    <name type="scientific">Leucobacter chromiireducens subsp. chromiireducens</name>
    <dbReference type="NCBI Taxonomy" id="660067"/>
    <lineage>
        <taxon>Bacteria</taxon>
        <taxon>Bacillati</taxon>
        <taxon>Actinomycetota</taxon>
        <taxon>Actinomycetes</taxon>
        <taxon>Micrococcales</taxon>
        <taxon>Microbacteriaceae</taxon>
        <taxon>Leucobacter</taxon>
    </lineage>
</organism>
<dbReference type="Proteomes" id="UP001646141">
    <property type="component" value="Unassembled WGS sequence"/>
</dbReference>
<proteinExistence type="predicted"/>
<evidence type="ECO:0008006" key="3">
    <source>
        <dbReference type="Google" id="ProtNLM"/>
    </source>
</evidence>
<gene>
    <name evidence="1" type="ORF">D3226_03190</name>
</gene>
<dbReference type="InterPro" id="IPR032675">
    <property type="entry name" value="LRR_dom_sf"/>
</dbReference>